<gene>
    <name evidence="2" type="ORF">SAMN04489750_2553</name>
</gene>
<evidence type="ECO:0000313" key="2">
    <source>
        <dbReference type="EMBL" id="SSA35203.1"/>
    </source>
</evidence>
<keyword evidence="3" id="KW-1185">Reference proteome</keyword>
<dbReference type="Proteomes" id="UP000250028">
    <property type="component" value="Unassembled WGS sequence"/>
</dbReference>
<dbReference type="AlphaFoldDB" id="A0A2Y9C1Z8"/>
<reference evidence="3" key="1">
    <citation type="submission" date="2016-10" db="EMBL/GenBank/DDBJ databases">
        <authorList>
            <person name="Varghese N."/>
            <person name="Submissions S."/>
        </authorList>
    </citation>
    <scope>NUCLEOTIDE SEQUENCE [LARGE SCALE GENOMIC DNA]</scope>
    <source>
        <strain evidence="3">DSM 22951</strain>
    </source>
</reference>
<evidence type="ECO:0000313" key="3">
    <source>
        <dbReference type="Proteomes" id="UP000250028"/>
    </source>
</evidence>
<accession>A0A2Y9C1Z8</accession>
<feature type="transmembrane region" description="Helical" evidence="1">
    <location>
        <begin position="21"/>
        <end position="42"/>
    </location>
</feature>
<protein>
    <submittedName>
        <fullName evidence="2">Uncharacterized protein</fullName>
    </submittedName>
</protein>
<feature type="transmembrane region" description="Helical" evidence="1">
    <location>
        <begin position="48"/>
        <end position="66"/>
    </location>
</feature>
<keyword evidence="1" id="KW-0472">Membrane</keyword>
<sequence length="84" mass="9207">MSGRQLLNESNSKLRGYPRIVYWRTVGVGLLFVVLAFITDLLGWHSPTAKIILFSAMLAAIGATAASEKKTHQAKDAQRRVPPA</sequence>
<keyword evidence="1" id="KW-0812">Transmembrane</keyword>
<organism evidence="2 3">
    <name type="scientific">Branchiibius hedensis</name>
    <dbReference type="NCBI Taxonomy" id="672460"/>
    <lineage>
        <taxon>Bacteria</taxon>
        <taxon>Bacillati</taxon>
        <taxon>Actinomycetota</taxon>
        <taxon>Actinomycetes</taxon>
        <taxon>Micrococcales</taxon>
        <taxon>Dermacoccaceae</taxon>
        <taxon>Branchiibius</taxon>
    </lineage>
</organism>
<proteinExistence type="predicted"/>
<keyword evidence="1" id="KW-1133">Transmembrane helix</keyword>
<name>A0A2Y9C1Z8_9MICO</name>
<dbReference type="EMBL" id="UESZ01000001">
    <property type="protein sequence ID" value="SSA35203.1"/>
    <property type="molecule type" value="Genomic_DNA"/>
</dbReference>
<evidence type="ECO:0000256" key="1">
    <source>
        <dbReference type="SAM" id="Phobius"/>
    </source>
</evidence>